<evidence type="ECO:0000256" key="1">
    <source>
        <dbReference type="SAM" id="MobiDB-lite"/>
    </source>
</evidence>
<feature type="region of interest" description="Disordered" evidence="1">
    <location>
        <begin position="35"/>
        <end position="93"/>
    </location>
</feature>
<accession>A0AAV4WUR0</accession>
<gene>
    <name evidence="2" type="ORF">CDAR_301481</name>
</gene>
<evidence type="ECO:0000313" key="3">
    <source>
        <dbReference type="Proteomes" id="UP001054837"/>
    </source>
</evidence>
<sequence length="93" mass="11018">MHASASEKIYPGHRKEYIKPLHNEIQTLFKRELGGRRWWANEKQSEQKKNKSLKDTREMKCPPLPPPLNKKIKKKPTLKPNEARTKSKKEEND</sequence>
<organism evidence="2 3">
    <name type="scientific">Caerostris darwini</name>
    <dbReference type="NCBI Taxonomy" id="1538125"/>
    <lineage>
        <taxon>Eukaryota</taxon>
        <taxon>Metazoa</taxon>
        <taxon>Ecdysozoa</taxon>
        <taxon>Arthropoda</taxon>
        <taxon>Chelicerata</taxon>
        <taxon>Arachnida</taxon>
        <taxon>Araneae</taxon>
        <taxon>Araneomorphae</taxon>
        <taxon>Entelegynae</taxon>
        <taxon>Araneoidea</taxon>
        <taxon>Araneidae</taxon>
        <taxon>Caerostris</taxon>
    </lineage>
</organism>
<feature type="compositionally biased region" description="Basic and acidic residues" evidence="1">
    <location>
        <begin position="35"/>
        <end position="60"/>
    </location>
</feature>
<comment type="caution">
    <text evidence="2">The sequence shown here is derived from an EMBL/GenBank/DDBJ whole genome shotgun (WGS) entry which is preliminary data.</text>
</comment>
<protein>
    <submittedName>
        <fullName evidence="2">Uncharacterized protein</fullName>
    </submittedName>
</protein>
<keyword evidence="3" id="KW-1185">Reference proteome</keyword>
<reference evidence="2 3" key="1">
    <citation type="submission" date="2021-06" db="EMBL/GenBank/DDBJ databases">
        <title>Caerostris darwini draft genome.</title>
        <authorList>
            <person name="Kono N."/>
            <person name="Arakawa K."/>
        </authorList>
    </citation>
    <scope>NUCLEOTIDE SEQUENCE [LARGE SCALE GENOMIC DNA]</scope>
</reference>
<evidence type="ECO:0000313" key="2">
    <source>
        <dbReference type="EMBL" id="GIY85384.1"/>
    </source>
</evidence>
<dbReference type="EMBL" id="BPLQ01015037">
    <property type="protein sequence ID" value="GIY85384.1"/>
    <property type="molecule type" value="Genomic_DNA"/>
</dbReference>
<dbReference type="Proteomes" id="UP001054837">
    <property type="component" value="Unassembled WGS sequence"/>
</dbReference>
<dbReference type="AlphaFoldDB" id="A0AAV4WUR0"/>
<feature type="compositionally biased region" description="Basic and acidic residues" evidence="1">
    <location>
        <begin position="81"/>
        <end position="93"/>
    </location>
</feature>
<proteinExistence type="predicted"/>
<name>A0AAV4WUR0_9ARAC</name>